<organism evidence="2 3">
    <name type="scientific">Batillaria attramentaria</name>
    <dbReference type="NCBI Taxonomy" id="370345"/>
    <lineage>
        <taxon>Eukaryota</taxon>
        <taxon>Metazoa</taxon>
        <taxon>Spiralia</taxon>
        <taxon>Lophotrochozoa</taxon>
        <taxon>Mollusca</taxon>
        <taxon>Gastropoda</taxon>
        <taxon>Caenogastropoda</taxon>
        <taxon>Sorbeoconcha</taxon>
        <taxon>Cerithioidea</taxon>
        <taxon>Batillariidae</taxon>
        <taxon>Batillaria</taxon>
    </lineage>
</organism>
<accession>A0ABD0LB30</accession>
<sequence length="97" mass="9777">MTQATSEIPTSALPGEGEGRAGTVSRNTEASSLDGGAKRDKIVGPSGPRSLATSRHQAGVEAGWRPAVDGVNVSSASLADSPVTLTAQSSETQQKPC</sequence>
<comment type="caution">
    <text evidence="2">The sequence shown here is derived from an EMBL/GenBank/DDBJ whole genome shotgun (WGS) entry which is preliminary data.</text>
</comment>
<name>A0ABD0LB30_9CAEN</name>
<dbReference type="EMBL" id="JACVVK020000066">
    <property type="protein sequence ID" value="KAK7496491.1"/>
    <property type="molecule type" value="Genomic_DNA"/>
</dbReference>
<evidence type="ECO:0000313" key="3">
    <source>
        <dbReference type="Proteomes" id="UP001519460"/>
    </source>
</evidence>
<evidence type="ECO:0000256" key="1">
    <source>
        <dbReference type="SAM" id="MobiDB-lite"/>
    </source>
</evidence>
<proteinExistence type="predicted"/>
<dbReference type="Proteomes" id="UP001519460">
    <property type="component" value="Unassembled WGS sequence"/>
</dbReference>
<feature type="region of interest" description="Disordered" evidence="1">
    <location>
        <begin position="1"/>
        <end position="66"/>
    </location>
</feature>
<reference evidence="2 3" key="1">
    <citation type="journal article" date="2023" name="Sci. Data">
        <title>Genome assembly of the Korean intertidal mud-creeper Batillaria attramentaria.</title>
        <authorList>
            <person name="Patra A.K."/>
            <person name="Ho P.T."/>
            <person name="Jun S."/>
            <person name="Lee S.J."/>
            <person name="Kim Y."/>
            <person name="Won Y.J."/>
        </authorList>
    </citation>
    <scope>NUCLEOTIDE SEQUENCE [LARGE SCALE GENOMIC DNA]</scope>
    <source>
        <strain evidence="2">Wonlab-2016</strain>
    </source>
</reference>
<keyword evidence="3" id="KW-1185">Reference proteome</keyword>
<gene>
    <name evidence="2" type="ORF">BaRGS_00012143</name>
</gene>
<protein>
    <submittedName>
        <fullName evidence="2">Uncharacterized protein</fullName>
    </submittedName>
</protein>
<dbReference type="AlphaFoldDB" id="A0ABD0LB30"/>
<evidence type="ECO:0000313" key="2">
    <source>
        <dbReference type="EMBL" id="KAK7496491.1"/>
    </source>
</evidence>